<evidence type="ECO:0000256" key="8">
    <source>
        <dbReference type="ARBA" id="ARBA00023002"/>
    </source>
</evidence>
<evidence type="ECO:0000256" key="11">
    <source>
        <dbReference type="ARBA" id="ARBA00023268"/>
    </source>
</evidence>
<comment type="catalytic activity">
    <reaction evidence="12">
        <text>(6R)-5,10-methenyltetrahydrofolate + H2O = (6R)-10-formyltetrahydrofolate + H(+)</text>
        <dbReference type="Rhea" id="RHEA:23700"/>
        <dbReference type="ChEBI" id="CHEBI:15377"/>
        <dbReference type="ChEBI" id="CHEBI:15378"/>
        <dbReference type="ChEBI" id="CHEBI:57455"/>
        <dbReference type="ChEBI" id="CHEBI:195366"/>
        <dbReference type="EC" id="3.5.4.9"/>
    </reaction>
</comment>
<dbReference type="FunFam" id="3.40.50.10860:FF:000005">
    <property type="entry name" value="C-1-tetrahydrofolate synthase, cytoplasmic, putative"/>
    <property type="match status" value="1"/>
</dbReference>
<evidence type="ECO:0000259" key="14">
    <source>
        <dbReference type="Pfam" id="PF02882"/>
    </source>
</evidence>
<evidence type="ECO:0000313" key="15">
    <source>
        <dbReference type="EMBL" id="PZP55007.1"/>
    </source>
</evidence>
<dbReference type="Gene3D" id="3.40.50.10860">
    <property type="entry name" value="Leucine Dehydrogenase, chain A, domain 1"/>
    <property type="match status" value="1"/>
</dbReference>
<dbReference type="InterPro" id="IPR036291">
    <property type="entry name" value="NAD(P)-bd_dom_sf"/>
</dbReference>
<feature type="domain" description="Tetrahydrofolate dehydrogenase/cyclohydrolase NAD(P)-binding" evidence="14">
    <location>
        <begin position="136"/>
        <end position="275"/>
    </location>
</feature>
<dbReference type="Pfam" id="PF02882">
    <property type="entry name" value="THF_DHG_CYH_C"/>
    <property type="match status" value="1"/>
</dbReference>
<dbReference type="SUPFAM" id="SSF51735">
    <property type="entry name" value="NAD(P)-binding Rossmann-fold domains"/>
    <property type="match status" value="1"/>
</dbReference>
<feature type="binding site" evidence="12">
    <location>
        <begin position="162"/>
        <end position="164"/>
    </location>
    <ligand>
        <name>NADP(+)</name>
        <dbReference type="ChEBI" id="CHEBI:58349"/>
    </ligand>
</feature>
<comment type="caution">
    <text evidence="12">Lacks conserved residue(s) required for the propagation of feature annotation.</text>
</comment>
<dbReference type="GO" id="GO:0006164">
    <property type="term" value="P:purine nucleotide biosynthetic process"/>
    <property type="evidence" value="ECO:0007669"/>
    <property type="project" value="UniProtKB-KW"/>
</dbReference>
<comment type="pathway">
    <text evidence="1 12">One-carbon metabolism; tetrahydrofolate interconversion.</text>
</comment>
<feature type="binding site" evidence="12">
    <location>
        <position position="228"/>
    </location>
    <ligand>
        <name>NADP(+)</name>
        <dbReference type="ChEBI" id="CHEBI:58349"/>
    </ligand>
</feature>
<evidence type="ECO:0000256" key="5">
    <source>
        <dbReference type="ARBA" id="ARBA00022755"/>
    </source>
</evidence>
<name>A0A2W5FMI5_9BACT</name>
<dbReference type="EMBL" id="QFOT01000095">
    <property type="protein sequence ID" value="PZP55007.1"/>
    <property type="molecule type" value="Genomic_DNA"/>
</dbReference>
<evidence type="ECO:0000256" key="12">
    <source>
        <dbReference type="HAMAP-Rule" id="MF_01576"/>
    </source>
</evidence>
<proteinExistence type="inferred from homology"/>
<dbReference type="GO" id="GO:0005829">
    <property type="term" value="C:cytosol"/>
    <property type="evidence" value="ECO:0007669"/>
    <property type="project" value="TreeGrafter"/>
</dbReference>
<evidence type="ECO:0000256" key="7">
    <source>
        <dbReference type="ARBA" id="ARBA00022857"/>
    </source>
</evidence>
<keyword evidence="7 12" id="KW-0521">NADP</keyword>
<evidence type="ECO:0000256" key="6">
    <source>
        <dbReference type="ARBA" id="ARBA00022801"/>
    </source>
</evidence>
<gene>
    <name evidence="12" type="primary">folD</name>
    <name evidence="15" type="ORF">DI586_08195</name>
</gene>
<keyword evidence="3 12" id="KW-0554">One-carbon metabolism</keyword>
<evidence type="ECO:0000256" key="10">
    <source>
        <dbReference type="ARBA" id="ARBA00023167"/>
    </source>
</evidence>
<dbReference type="NCBIfam" id="NF010783">
    <property type="entry name" value="PRK14186.1"/>
    <property type="match status" value="1"/>
</dbReference>
<dbReference type="AlphaFoldDB" id="A0A2W5FMI5"/>
<keyword evidence="8 12" id="KW-0560">Oxidoreductase</keyword>
<comment type="catalytic activity">
    <reaction evidence="12">
        <text>(6R)-5,10-methylene-5,6,7,8-tetrahydrofolate + NADP(+) = (6R)-5,10-methenyltetrahydrofolate + NADPH</text>
        <dbReference type="Rhea" id="RHEA:22812"/>
        <dbReference type="ChEBI" id="CHEBI:15636"/>
        <dbReference type="ChEBI" id="CHEBI:57455"/>
        <dbReference type="ChEBI" id="CHEBI:57783"/>
        <dbReference type="ChEBI" id="CHEBI:58349"/>
        <dbReference type="EC" id="1.5.1.5"/>
    </reaction>
</comment>
<dbReference type="CDD" id="cd01080">
    <property type="entry name" value="NAD_bind_m-THF_DH_Cyclohyd"/>
    <property type="match status" value="1"/>
</dbReference>
<dbReference type="GO" id="GO:0009086">
    <property type="term" value="P:methionine biosynthetic process"/>
    <property type="evidence" value="ECO:0007669"/>
    <property type="project" value="UniProtKB-KW"/>
</dbReference>
<dbReference type="InterPro" id="IPR020867">
    <property type="entry name" value="THF_DH/CycHdrlase_CS"/>
</dbReference>
<dbReference type="Pfam" id="PF00763">
    <property type="entry name" value="THF_DHG_CYH"/>
    <property type="match status" value="1"/>
</dbReference>
<evidence type="ECO:0000256" key="3">
    <source>
        <dbReference type="ARBA" id="ARBA00022563"/>
    </source>
</evidence>
<keyword evidence="5 12" id="KW-0658">Purine biosynthesis</keyword>
<keyword evidence="11 12" id="KW-0511">Multifunctional enzyme</keyword>
<reference evidence="15 16" key="1">
    <citation type="submission" date="2017-08" db="EMBL/GenBank/DDBJ databases">
        <title>Infants hospitalized years apart are colonized by the same room-sourced microbial strains.</title>
        <authorList>
            <person name="Brooks B."/>
            <person name="Olm M.R."/>
            <person name="Firek B.A."/>
            <person name="Baker R."/>
            <person name="Thomas B.C."/>
            <person name="Morowitz M.J."/>
            <person name="Banfield J.F."/>
        </authorList>
    </citation>
    <scope>NUCLEOTIDE SEQUENCE [LARGE SCALE GENOMIC DNA]</scope>
    <source>
        <strain evidence="15">S2_006_000_R2_64</strain>
    </source>
</reference>
<comment type="caution">
    <text evidence="15">The sequence shown here is derived from an EMBL/GenBank/DDBJ whole genome shotgun (WGS) entry which is preliminary data.</text>
</comment>
<comment type="subunit">
    <text evidence="2 12">Homodimer.</text>
</comment>
<dbReference type="PANTHER" id="PTHR48099:SF5">
    <property type="entry name" value="C-1-TETRAHYDROFOLATE SYNTHASE, CYTOPLASMIC"/>
    <property type="match status" value="1"/>
</dbReference>
<keyword evidence="6 12" id="KW-0378">Hydrolase</keyword>
<dbReference type="NCBIfam" id="NF010785">
    <property type="entry name" value="PRK14188.1"/>
    <property type="match status" value="1"/>
</dbReference>
<organism evidence="15 16">
    <name type="scientific">Micavibrio aeruginosavorus</name>
    <dbReference type="NCBI Taxonomy" id="349221"/>
    <lineage>
        <taxon>Bacteria</taxon>
        <taxon>Pseudomonadati</taxon>
        <taxon>Bdellovibrionota</taxon>
        <taxon>Bdellovibrionia</taxon>
        <taxon>Bdellovibrionales</taxon>
        <taxon>Pseudobdellovibrionaceae</taxon>
        <taxon>Micavibrio</taxon>
    </lineage>
</organism>
<dbReference type="PANTHER" id="PTHR48099">
    <property type="entry name" value="C-1-TETRAHYDROFOLATE SYNTHASE, CYTOPLASMIC-RELATED"/>
    <property type="match status" value="1"/>
</dbReference>
<dbReference type="Gene3D" id="3.40.50.720">
    <property type="entry name" value="NAD(P)-binding Rossmann-like Domain"/>
    <property type="match status" value="1"/>
</dbReference>
<dbReference type="PROSITE" id="PS00767">
    <property type="entry name" value="THF_DHG_CYH_2"/>
    <property type="match status" value="1"/>
</dbReference>
<protein>
    <recommendedName>
        <fullName evidence="12">Bifunctional protein FolD</fullName>
    </recommendedName>
    <domain>
        <recommendedName>
            <fullName evidence="12">Methylenetetrahydrofolate dehydrogenase</fullName>
            <ecNumber evidence="12">1.5.1.5</ecNumber>
        </recommendedName>
    </domain>
    <domain>
        <recommendedName>
            <fullName evidence="12">Methenyltetrahydrofolate cyclohydrolase</fullName>
            <ecNumber evidence="12">3.5.4.9</ecNumber>
        </recommendedName>
    </domain>
</protein>
<dbReference type="InterPro" id="IPR020631">
    <property type="entry name" value="THF_DH/CycHdrlase_NAD-bd_dom"/>
</dbReference>
<sequence>MTATIIDGKAIAAKVLDDVKSKVDTMTRKPGLAVILVGEDPASKVYVGNKIKACEKTGIRSIEHKLPATSSAAEIKSLIEKLNADKDIDGILLQLPLPNGLDGDALVQTITPEKDIDGLTILNAGKLVAGLDGLVPCTPQGSLILLKSVLPDLTGKHAVVIGRSLLFGKPMAQLLLQENCTVTIAHSKTKDLASVVKSADIVIAAVGRPQMVKADWVKPGAIVIDVGINRLDSGKLCGDVDFEAVKDVASAITPVPGGVGPMTIACLMQNTLKAAT</sequence>
<dbReference type="Proteomes" id="UP000249739">
    <property type="component" value="Unassembled WGS sequence"/>
</dbReference>
<dbReference type="UniPathway" id="UPA00193"/>
<dbReference type="NCBIfam" id="NF008058">
    <property type="entry name" value="PRK10792.1"/>
    <property type="match status" value="1"/>
</dbReference>
<accession>A0A2W5FMI5</accession>
<dbReference type="FunFam" id="3.40.50.720:FF:000094">
    <property type="entry name" value="Bifunctional protein FolD"/>
    <property type="match status" value="1"/>
</dbReference>
<evidence type="ECO:0000256" key="9">
    <source>
        <dbReference type="ARBA" id="ARBA00023102"/>
    </source>
</evidence>
<dbReference type="GO" id="GO:0004488">
    <property type="term" value="F:methylenetetrahydrofolate dehydrogenase (NADP+) activity"/>
    <property type="evidence" value="ECO:0007669"/>
    <property type="project" value="UniProtKB-UniRule"/>
</dbReference>
<dbReference type="EC" id="3.5.4.9" evidence="12"/>
<dbReference type="GO" id="GO:0035999">
    <property type="term" value="P:tetrahydrofolate interconversion"/>
    <property type="evidence" value="ECO:0007669"/>
    <property type="project" value="UniProtKB-UniRule"/>
</dbReference>
<dbReference type="GO" id="GO:0000105">
    <property type="term" value="P:L-histidine biosynthetic process"/>
    <property type="evidence" value="ECO:0007669"/>
    <property type="project" value="UniProtKB-KW"/>
</dbReference>
<evidence type="ECO:0000313" key="16">
    <source>
        <dbReference type="Proteomes" id="UP000249739"/>
    </source>
</evidence>
<evidence type="ECO:0000256" key="1">
    <source>
        <dbReference type="ARBA" id="ARBA00004777"/>
    </source>
</evidence>
<dbReference type="PRINTS" id="PR00085">
    <property type="entry name" value="THFDHDRGNASE"/>
</dbReference>
<comment type="similarity">
    <text evidence="12">Belongs to the tetrahydrofolate dehydrogenase/cyclohydrolase family.</text>
</comment>
<feature type="domain" description="Tetrahydrofolate dehydrogenase/cyclohydrolase catalytic" evidence="13">
    <location>
        <begin position="6"/>
        <end position="117"/>
    </location>
</feature>
<dbReference type="EC" id="1.5.1.5" evidence="12"/>
<keyword evidence="9 12" id="KW-0368">Histidine biosynthesis</keyword>
<dbReference type="HAMAP" id="MF_01576">
    <property type="entry name" value="THF_DHG_CYH"/>
    <property type="match status" value="1"/>
</dbReference>
<dbReference type="InterPro" id="IPR046346">
    <property type="entry name" value="Aminoacid_DH-like_N_sf"/>
</dbReference>
<evidence type="ECO:0000256" key="2">
    <source>
        <dbReference type="ARBA" id="ARBA00011738"/>
    </source>
</evidence>
<keyword evidence="10 12" id="KW-0486">Methionine biosynthesis</keyword>
<dbReference type="SUPFAM" id="SSF53223">
    <property type="entry name" value="Aminoacid dehydrogenase-like, N-terminal domain"/>
    <property type="match status" value="1"/>
</dbReference>
<evidence type="ECO:0000259" key="13">
    <source>
        <dbReference type="Pfam" id="PF00763"/>
    </source>
</evidence>
<dbReference type="GO" id="GO:0004477">
    <property type="term" value="F:methenyltetrahydrofolate cyclohydrolase activity"/>
    <property type="evidence" value="ECO:0007669"/>
    <property type="project" value="UniProtKB-UniRule"/>
</dbReference>
<evidence type="ECO:0000256" key="4">
    <source>
        <dbReference type="ARBA" id="ARBA00022605"/>
    </source>
</evidence>
<dbReference type="InterPro" id="IPR000672">
    <property type="entry name" value="THF_DH/CycHdrlase"/>
</dbReference>
<dbReference type="InterPro" id="IPR020630">
    <property type="entry name" value="THF_DH/CycHdrlase_cat_dom"/>
</dbReference>
<comment type="function">
    <text evidence="12">Catalyzes the oxidation of 5,10-methylenetetrahydrofolate to 5,10-methenyltetrahydrofolate and then the hydrolysis of 5,10-methenyltetrahydrofolate to 10-formyltetrahydrofolate.</text>
</comment>
<keyword evidence="4 12" id="KW-0028">Amino-acid biosynthesis</keyword>